<comment type="caution">
    <text evidence="1">The sequence shown here is derived from an EMBL/GenBank/DDBJ whole genome shotgun (WGS) entry which is preliminary data.</text>
</comment>
<evidence type="ECO:0000313" key="1">
    <source>
        <dbReference type="EMBL" id="NKI19042.1"/>
    </source>
</evidence>
<protein>
    <submittedName>
        <fullName evidence="1">Uncharacterized protein</fullName>
    </submittedName>
</protein>
<dbReference type="RefSeq" id="WP_168451545.1">
    <property type="nucleotide sequence ID" value="NZ_JAAWWK010000006.1"/>
</dbReference>
<reference evidence="1 2" key="1">
    <citation type="submission" date="2020-04" db="EMBL/GenBank/DDBJ databases">
        <authorList>
            <person name="Yoon J."/>
        </authorList>
    </citation>
    <scope>NUCLEOTIDE SEQUENCE [LARGE SCALE GENOMIC DNA]</scope>
    <source>
        <strain evidence="1 2">KMU-166</strain>
    </source>
</reference>
<dbReference type="Proteomes" id="UP000765845">
    <property type="component" value="Unassembled WGS sequence"/>
</dbReference>
<name>A0ABX1GKR2_9GAMM</name>
<evidence type="ECO:0000313" key="2">
    <source>
        <dbReference type="Proteomes" id="UP000765845"/>
    </source>
</evidence>
<proteinExistence type="predicted"/>
<gene>
    <name evidence="1" type="ORF">HCU74_16660</name>
</gene>
<keyword evidence="2" id="KW-1185">Reference proteome</keyword>
<accession>A0ABX1GKR2</accession>
<dbReference type="EMBL" id="JAAWWK010000006">
    <property type="protein sequence ID" value="NKI19042.1"/>
    <property type="molecule type" value="Genomic_DNA"/>
</dbReference>
<organism evidence="1 2">
    <name type="scientific">Spongiibacter thalassae</name>
    <dbReference type="NCBI Taxonomy" id="2721624"/>
    <lineage>
        <taxon>Bacteria</taxon>
        <taxon>Pseudomonadati</taxon>
        <taxon>Pseudomonadota</taxon>
        <taxon>Gammaproteobacteria</taxon>
        <taxon>Cellvibrionales</taxon>
        <taxon>Spongiibacteraceae</taxon>
        <taxon>Spongiibacter</taxon>
    </lineage>
</organism>
<sequence length="208" mass="23255">MNTLSLDHRRQAIREGLATYLAEAELSRAITHWENRYADQPSLALQRYVADICQAYAIPEKRSTVLRSLIHAMGQLPAGEVTARAASTTAKTSGADALSQAFSALMLAMMAQLDDSQRHKIRIDYLAALRQQQLPLPVRESLQRWLGNRETLSLTSTSNSLLQTLLNQFYVLLCERLGPVIADHILARGVRRVKEHSPQLNSAVNRLL</sequence>